<sequence>MRGSRRVVCEASNGRDYSVIIPGCINPAIAVLLPLALVCALTSAFLHHKQRTRTREKG</sequence>
<feature type="transmembrane region" description="Helical" evidence="1">
    <location>
        <begin position="20"/>
        <end position="46"/>
    </location>
</feature>
<dbReference type="Proteomes" id="UP001234880">
    <property type="component" value="Unassembled WGS sequence"/>
</dbReference>
<proteinExistence type="predicted"/>
<evidence type="ECO:0000313" key="2">
    <source>
        <dbReference type="EMBL" id="MDP9613191.1"/>
    </source>
</evidence>
<comment type="caution">
    <text evidence="2">The sequence shown here is derived from an EMBL/GenBank/DDBJ whole genome shotgun (WGS) entry which is preliminary data.</text>
</comment>
<keyword evidence="1" id="KW-1133">Transmembrane helix</keyword>
<dbReference type="RefSeq" id="WP_159401824.1">
    <property type="nucleotide sequence ID" value="NZ_JAURUE010000002.1"/>
</dbReference>
<organism evidence="2 3">
    <name type="scientific">Streptomyces demainii</name>
    <dbReference type="NCBI Taxonomy" id="588122"/>
    <lineage>
        <taxon>Bacteria</taxon>
        <taxon>Bacillati</taxon>
        <taxon>Actinomycetota</taxon>
        <taxon>Actinomycetes</taxon>
        <taxon>Kitasatosporales</taxon>
        <taxon>Streptomycetaceae</taxon>
        <taxon>Streptomyces</taxon>
    </lineage>
</organism>
<evidence type="ECO:0000313" key="3">
    <source>
        <dbReference type="Proteomes" id="UP001234880"/>
    </source>
</evidence>
<keyword evidence="3" id="KW-1185">Reference proteome</keyword>
<name>A0ABT9L0S1_9ACTN</name>
<evidence type="ECO:0000256" key="1">
    <source>
        <dbReference type="SAM" id="Phobius"/>
    </source>
</evidence>
<accession>A0ABT9L0S1</accession>
<gene>
    <name evidence="2" type="ORF">JOF35_005529</name>
</gene>
<reference evidence="2 3" key="1">
    <citation type="submission" date="2023-07" db="EMBL/GenBank/DDBJ databases">
        <title>Sequencing the genomes of 1000 actinobacteria strains.</title>
        <authorList>
            <person name="Klenk H.-P."/>
        </authorList>
    </citation>
    <scope>NUCLEOTIDE SEQUENCE [LARGE SCALE GENOMIC DNA]</scope>
    <source>
        <strain evidence="2 3">DSM 41600</strain>
    </source>
</reference>
<keyword evidence="1" id="KW-0472">Membrane</keyword>
<keyword evidence="1" id="KW-0812">Transmembrane</keyword>
<dbReference type="EMBL" id="JAURUE010000002">
    <property type="protein sequence ID" value="MDP9613191.1"/>
    <property type="molecule type" value="Genomic_DNA"/>
</dbReference>
<protein>
    <submittedName>
        <fullName evidence="2">Uncharacterized protein</fullName>
    </submittedName>
</protein>